<reference evidence="15 16" key="1">
    <citation type="journal article" date="2010" name="Nat. Biotechnol.">
        <title>Genome sequence of the model mushroom Schizophyllum commune.</title>
        <authorList>
            <person name="Ohm R.A."/>
            <person name="de Jong J.F."/>
            <person name="Lugones L.G."/>
            <person name="Aerts A."/>
            <person name="Kothe E."/>
            <person name="Stajich J.E."/>
            <person name="de Vries R.P."/>
            <person name="Record E."/>
            <person name="Levasseur A."/>
            <person name="Baker S.E."/>
            <person name="Bartholomew K.A."/>
            <person name="Coutinho P.M."/>
            <person name="Erdmann S."/>
            <person name="Fowler T.J."/>
            <person name="Gathman A.C."/>
            <person name="Lombard V."/>
            <person name="Henrissat B."/>
            <person name="Knabe N."/>
            <person name="Kuees U."/>
            <person name="Lilly W.W."/>
            <person name="Lindquist E."/>
            <person name="Lucas S."/>
            <person name="Magnuson J.K."/>
            <person name="Piumi F."/>
            <person name="Raudaskoski M."/>
            <person name="Salamov A."/>
            <person name="Schmutz J."/>
            <person name="Schwarze F.W.M.R."/>
            <person name="vanKuyk P.A."/>
            <person name="Horton J.S."/>
            <person name="Grigoriev I.V."/>
            <person name="Woesten H.A.B."/>
        </authorList>
    </citation>
    <scope>NUCLEOTIDE SEQUENCE [LARGE SCALE GENOMIC DNA]</scope>
    <source>
        <strain evidence="16">H4-8 / FGSC 9210</strain>
    </source>
</reference>
<evidence type="ECO:0000256" key="6">
    <source>
        <dbReference type="ARBA" id="ARBA00022692"/>
    </source>
</evidence>
<dbReference type="EC" id="3.6.1.10" evidence="3"/>
<feature type="signal peptide" evidence="13">
    <location>
        <begin position="1"/>
        <end position="19"/>
    </location>
</feature>
<dbReference type="InterPro" id="IPR004843">
    <property type="entry name" value="Calcineurin-like_PHP"/>
</dbReference>
<evidence type="ECO:0000256" key="11">
    <source>
        <dbReference type="ARBA" id="ARBA00023180"/>
    </source>
</evidence>
<dbReference type="FunCoup" id="D8PNY8">
    <property type="interactions" value="63"/>
</dbReference>
<keyword evidence="5" id="KW-0926">Vacuole</keyword>
<dbReference type="GO" id="GO:0004309">
    <property type="term" value="F:exopolyphosphatase activity"/>
    <property type="evidence" value="ECO:0007669"/>
    <property type="project" value="TreeGrafter"/>
</dbReference>
<gene>
    <name evidence="15" type="ORF">SCHCODRAFT_62996</name>
</gene>
<keyword evidence="11" id="KW-0325">Glycoprotein</keyword>
<keyword evidence="16" id="KW-1185">Reference proteome</keyword>
<comment type="similarity">
    <text evidence="2">Belongs to the endopolyphosphatase PPN1 family.</text>
</comment>
<evidence type="ECO:0000256" key="13">
    <source>
        <dbReference type="SAM" id="SignalP"/>
    </source>
</evidence>
<keyword evidence="10" id="KW-0472">Membrane</keyword>
<feature type="domain" description="Calcineurin-like phosphoesterase" evidence="14">
    <location>
        <begin position="41"/>
        <end position="188"/>
    </location>
</feature>
<dbReference type="EMBL" id="GL377302">
    <property type="protein sequence ID" value="EFJ02931.1"/>
    <property type="molecule type" value="Genomic_DNA"/>
</dbReference>
<protein>
    <recommendedName>
        <fullName evidence="4">Endopolyphosphatase</fullName>
        <ecNumber evidence="3">3.6.1.10</ecNumber>
    </recommendedName>
</protein>
<keyword evidence="8" id="KW-0735">Signal-anchor</keyword>
<dbReference type="PANTHER" id="PTHR10340">
    <property type="entry name" value="SPHINGOMYELIN PHOSPHODIESTERASE"/>
    <property type="match status" value="1"/>
</dbReference>
<dbReference type="OMA" id="LRFQDTI"/>
<evidence type="ECO:0000256" key="2">
    <source>
        <dbReference type="ARBA" id="ARBA00010399"/>
    </source>
</evidence>
<feature type="chain" id="PRO_5003120209" description="Endopolyphosphatase" evidence="13">
    <location>
        <begin position="20"/>
        <end position="574"/>
    </location>
</feature>
<evidence type="ECO:0000256" key="7">
    <source>
        <dbReference type="ARBA" id="ARBA00022801"/>
    </source>
</evidence>
<dbReference type="CDD" id="cd00842">
    <property type="entry name" value="MPP_ASMase"/>
    <property type="match status" value="1"/>
</dbReference>
<dbReference type="SUPFAM" id="SSF56300">
    <property type="entry name" value="Metallo-dependent phosphatases"/>
    <property type="match status" value="1"/>
</dbReference>
<evidence type="ECO:0000256" key="4">
    <source>
        <dbReference type="ARBA" id="ARBA00014458"/>
    </source>
</evidence>
<evidence type="ECO:0000313" key="15">
    <source>
        <dbReference type="EMBL" id="EFJ02931.1"/>
    </source>
</evidence>
<dbReference type="GO" id="GO:0000324">
    <property type="term" value="C:fungal-type vacuole"/>
    <property type="evidence" value="ECO:0007669"/>
    <property type="project" value="TreeGrafter"/>
</dbReference>
<evidence type="ECO:0000256" key="12">
    <source>
        <dbReference type="SAM" id="MobiDB-lite"/>
    </source>
</evidence>
<dbReference type="VEuPathDB" id="FungiDB:SCHCODRAFT_02621408"/>
<accession>D8PNY8</accession>
<dbReference type="Pfam" id="PF00149">
    <property type="entry name" value="Metallophos"/>
    <property type="match status" value="1"/>
</dbReference>
<dbReference type="GO" id="GO:0000298">
    <property type="term" value="F:endopolyphosphatase activity"/>
    <property type="evidence" value="ECO:0007669"/>
    <property type="project" value="UniProtKB-EC"/>
</dbReference>
<feature type="compositionally biased region" description="Basic residues" evidence="12">
    <location>
        <begin position="63"/>
        <end position="75"/>
    </location>
</feature>
<keyword evidence="9" id="KW-1133">Transmembrane helix</keyword>
<evidence type="ECO:0000259" key="14">
    <source>
        <dbReference type="Pfam" id="PF00149"/>
    </source>
</evidence>
<dbReference type="PANTHER" id="PTHR10340:SF55">
    <property type="entry name" value="ENDOPOLYPHOSPHATASE"/>
    <property type="match status" value="1"/>
</dbReference>
<feature type="region of interest" description="Disordered" evidence="12">
    <location>
        <begin position="56"/>
        <end position="78"/>
    </location>
</feature>
<dbReference type="eggNOG" id="KOG3770">
    <property type="taxonomic scope" value="Eukaryota"/>
</dbReference>
<evidence type="ECO:0000256" key="3">
    <source>
        <dbReference type="ARBA" id="ARBA00012459"/>
    </source>
</evidence>
<keyword evidence="6" id="KW-0812">Transmembrane</keyword>
<dbReference type="GO" id="GO:0008081">
    <property type="term" value="F:phosphoric diester hydrolase activity"/>
    <property type="evidence" value="ECO:0007669"/>
    <property type="project" value="TreeGrafter"/>
</dbReference>
<keyword evidence="13" id="KW-0732">Signal</keyword>
<evidence type="ECO:0000256" key="9">
    <source>
        <dbReference type="ARBA" id="ARBA00022989"/>
    </source>
</evidence>
<dbReference type="GO" id="GO:0006798">
    <property type="term" value="P:polyphosphate catabolic process"/>
    <property type="evidence" value="ECO:0007669"/>
    <property type="project" value="TreeGrafter"/>
</dbReference>
<dbReference type="HOGENOM" id="CLU_013424_2_0_1"/>
<proteinExistence type="inferred from homology"/>
<evidence type="ECO:0000256" key="1">
    <source>
        <dbReference type="ARBA" id="ARBA00004576"/>
    </source>
</evidence>
<sequence>MMRPFSLAVFIAALSNALAAPAQQPLSAPSTSAVQRRLTGRFLHITDIHPDPYYKPGTSVKRDCHRKKPRKKKNRSGYYGTAYSDCDSPLRLANYTLDYLNKEWTDDIDFVIWTGDNARHDNDRKTPRTLDEIYALNRAVAAKMERVFLRKGIPVVPSLGNNDVWRENILMPGPNAITNEFASIWKSFIPFHYLQVFQRGAYYATEVIPNQIAVIALNTMYFYDSNHAVGGCEFGDHSDPGNLELDWLAVQLQGFRDRGMHLMRCTGHVPPSPGNFFPECHVRYTELSLRYQDTILGHLYGHMNADHFFFIEEGDLDPILEDGVREMNAEGEMTEGDDLWETLVNDFGEMTKDKLDLDEYAVVNVGPSVVPNPYVPTFRVYAYNVTGAEDAVFRTSKRKHGHRRGAHGKRKQLCKEEKYQKLWTCHLQQPWHSDPSAPSRRNTLWTPLGYAQVSWRISAQVASLEYYIPKLGKASKRRKPKFALEYVTYAREQLQGEADGMLPVPRRHLPKELREGNGTAHAGKAGRGGLVPYGMRDLTVGSWVKLARKLGDEGHAKLRKRFRKFMYQGRGRQG</sequence>
<organism evidence="16">
    <name type="scientific">Schizophyllum commune (strain H4-8 / FGSC 9210)</name>
    <name type="common">Split gill fungus</name>
    <dbReference type="NCBI Taxonomy" id="578458"/>
    <lineage>
        <taxon>Eukaryota</taxon>
        <taxon>Fungi</taxon>
        <taxon>Dikarya</taxon>
        <taxon>Basidiomycota</taxon>
        <taxon>Agaricomycotina</taxon>
        <taxon>Agaricomycetes</taxon>
        <taxon>Agaricomycetidae</taxon>
        <taxon>Agaricales</taxon>
        <taxon>Schizophyllaceae</taxon>
        <taxon>Schizophyllum</taxon>
    </lineage>
</organism>
<dbReference type="InterPro" id="IPR041805">
    <property type="entry name" value="ASMase/PPN1_MPP"/>
</dbReference>
<name>D8PNY8_SCHCM</name>
<dbReference type="AlphaFoldDB" id="D8PNY8"/>
<comment type="subcellular location">
    <subcellularLocation>
        <location evidence="1">Vacuole membrane</location>
        <topology evidence="1">Single-pass type II membrane protein</topology>
    </subcellularLocation>
</comment>
<evidence type="ECO:0000313" key="16">
    <source>
        <dbReference type="Proteomes" id="UP000007431"/>
    </source>
</evidence>
<dbReference type="Proteomes" id="UP000007431">
    <property type="component" value="Unassembled WGS sequence"/>
</dbReference>
<dbReference type="InParanoid" id="D8PNY8"/>
<evidence type="ECO:0000256" key="5">
    <source>
        <dbReference type="ARBA" id="ARBA00022554"/>
    </source>
</evidence>
<dbReference type="InterPro" id="IPR029052">
    <property type="entry name" value="Metallo-depent_PP-like"/>
</dbReference>
<evidence type="ECO:0000256" key="8">
    <source>
        <dbReference type="ARBA" id="ARBA00022968"/>
    </source>
</evidence>
<dbReference type="InterPro" id="IPR012358">
    <property type="entry name" value="EndopolyPtase_N1"/>
</dbReference>
<keyword evidence="7" id="KW-0378">Hydrolase</keyword>
<dbReference type="PIRSF" id="PIRSF027093">
    <property type="entry name" value="EndopolyPtase_N1"/>
    <property type="match status" value="1"/>
</dbReference>
<dbReference type="GO" id="GO:0005774">
    <property type="term" value="C:vacuolar membrane"/>
    <property type="evidence" value="ECO:0007669"/>
    <property type="project" value="UniProtKB-SubCell"/>
</dbReference>
<dbReference type="GO" id="GO:0005615">
    <property type="term" value="C:extracellular space"/>
    <property type="evidence" value="ECO:0007669"/>
    <property type="project" value="TreeGrafter"/>
</dbReference>
<evidence type="ECO:0000256" key="10">
    <source>
        <dbReference type="ARBA" id="ARBA00023136"/>
    </source>
</evidence>
<dbReference type="STRING" id="578458.D8PNY8"/>